<keyword evidence="3" id="KW-1185">Reference proteome</keyword>
<feature type="region of interest" description="Disordered" evidence="1">
    <location>
        <begin position="1036"/>
        <end position="1088"/>
    </location>
</feature>
<accession>A0A2R6Q3J3</accession>
<dbReference type="PANTHER" id="PTHR34798">
    <property type="entry name" value="PROTEIN TIME FOR COFFEE"/>
    <property type="match status" value="1"/>
</dbReference>
<feature type="region of interest" description="Disordered" evidence="1">
    <location>
        <begin position="823"/>
        <end position="919"/>
    </location>
</feature>
<dbReference type="OrthoDB" id="784889at2759"/>
<feature type="compositionally biased region" description="Polar residues" evidence="1">
    <location>
        <begin position="909"/>
        <end position="919"/>
    </location>
</feature>
<feature type="region of interest" description="Disordered" evidence="1">
    <location>
        <begin position="1"/>
        <end position="191"/>
    </location>
</feature>
<feature type="compositionally biased region" description="Acidic residues" evidence="1">
    <location>
        <begin position="63"/>
        <end position="83"/>
    </location>
</feature>
<feature type="compositionally biased region" description="Polar residues" evidence="1">
    <location>
        <begin position="1157"/>
        <end position="1185"/>
    </location>
</feature>
<feature type="compositionally biased region" description="Polar residues" evidence="1">
    <location>
        <begin position="1262"/>
        <end position="1320"/>
    </location>
</feature>
<proteinExistence type="predicted"/>
<feature type="region of interest" description="Disordered" evidence="1">
    <location>
        <begin position="255"/>
        <end position="381"/>
    </location>
</feature>
<gene>
    <name evidence="2" type="ORF">CEY00_Acc22805</name>
</gene>
<dbReference type="FunCoup" id="A0A2R6Q3J3">
    <property type="interactions" value="2715"/>
</dbReference>
<feature type="compositionally biased region" description="Polar residues" evidence="1">
    <location>
        <begin position="328"/>
        <end position="337"/>
    </location>
</feature>
<feature type="compositionally biased region" description="Low complexity" evidence="1">
    <location>
        <begin position="1364"/>
        <end position="1377"/>
    </location>
</feature>
<feature type="compositionally biased region" description="Polar residues" evidence="1">
    <location>
        <begin position="509"/>
        <end position="523"/>
    </location>
</feature>
<dbReference type="InterPro" id="IPR039317">
    <property type="entry name" value="TIC"/>
</dbReference>
<feature type="compositionally biased region" description="Low complexity" evidence="1">
    <location>
        <begin position="881"/>
        <end position="894"/>
    </location>
</feature>
<feature type="region of interest" description="Disordered" evidence="1">
    <location>
        <begin position="949"/>
        <end position="989"/>
    </location>
</feature>
<dbReference type="EMBL" id="NKQK01000020">
    <property type="protein sequence ID" value="PSS01448.1"/>
    <property type="molecule type" value="Genomic_DNA"/>
</dbReference>
<feature type="compositionally biased region" description="Low complexity" evidence="1">
    <location>
        <begin position="823"/>
        <end position="855"/>
    </location>
</feature>
<evidence type="ECO:0000313" key="2">
    <source>
        <dbReference type="EMBL" id="PSS01448.1"/>
    </source>
</evidence>
<feature type="compositionally biased region" description="Low complexity" evidence="1">
    <location>
        <begin position="1245"/>
        <end position="1254"/>
    </location>
</feature>
<feature type="region of interest" description="Disordered" evidence="1">
    <location>
        <begin position="1155"/>
        <end position="1324"/>
    </location>
</feature>
<sequence>MDRNREARRTTANGLSRRRHRTSSLRDSPEEDVPMELRDRGGAKKDRDRSRSKRRRGERREEGGEESSEESVNDEEDEYDDDGGGAAAAISNHHHRKILTPSATTKVVRPWKPADVPRKARSASTKRSLECWVSGSGVEGEQVNRRNSTSPAPISPPSSSNASHRKKMKPNGLKLRPPKSSAKTSSSNPEELDIEIAEVLYGMMTQAQGPSKKEIVGNELAKFDVNKSGSDAKSRVSSPIFSSLSVAPLLSAVVPQNSSSSAAHLSAVAPKRKRPRQVPDNLGSLSVRQSPISSTTKIEIDLPPKTEISSPNIERNPGSAAEKGSLSHDFSGSQAAPPQSELPEVAADSARPETGGVDVGLAKEEPVTSLEKESPVVRPHNDLEASIEIKANLSISEVERQKEEKLEKDLMAPPLHLRPSPERGGINFVTAVEQKLIVPKPDIEIRSMTKDHEDVVAVKNGKEDAVNAEPELKKAKLTAEGGEFEKPVVRKERNIDLQLDLEKLDRDMSTGSSVTGNKSNPPVQKQPPHTEKTVQSTSLPMPMSVTSWPVGLPPMGTYMAPLQGVVSMDGNTVSPSPIQPLFSHPRPKRCATHSYIARNIHYLQQFMKMNPLWPAAAAGSTPLFGAKPCNLNAVPSAELHGNGTGRTVSSVQDKGSGLTIFPGHSAKDKSSQATNIADAQRKQQILLQQALPLGTPPSNMLHGPAFIFPLHQQQAAVAVAAAASVRPGLVKSPTGGGNVASTTASTPASVSGSATAPPAANAVSFNYPNAPVSETQYLAILQNNAYPFPIPAVGAPPVYRGTHGQPMPCFNGSFYSSQMIHPSQLQQQLPSTQPQNTTTSVGSSSSHKHLQSQQQRPQSSGTAYGGNGSGSLHSFPAPKNQPSQVSLSPQQPNQHQVRHVEAEVGGEDSPSTADSRISRPTMSVYGQNFPLPIHPQNFTLMISPPLALASAGGGGNQGEKKQPHQLQQQSSKGGVESHPPQPFAMSFASMNGIMPAPGMDMSSVAQNNALLQGMPEVTRQSYQIIAAAQAAQQKKNFREEGKTGGVSDSSNVDEEKKNLPGKSITFSRPDLVDSPASAPPRTTSRSAMVTVNGSNSQLQAQIQYQQQQMMQLQKHHHQQQQQLVAAAWNKSPPTSNGSVYSNHLASSASAGTKFPNGLSSFPQNLVQSTNNSPAQSPQWKNPARTTTSQVPSSLASSTTSSLKNVPQQQARTQQNHTQISFGGTQKSSTGPQGQQAPSPPLMAVGSPTTSSISKGGTGGSPRTITAPSVGNKATQPSTLSSQPPKNSASVPTRKSSPVCSRNAPSILGNSHITPLSNTKPQMQQQQQLFFSHACMQGQAPHSNGASSITSATSGHYLHRRRSEQPQQSQLPPQGCSSAASSTGMLSICPPVTLASTSTSDAKAVVAAASAAASVASNTKGGGGLASQGTTHHSAQSSGNSHPLLPPGFSYIPAVPSPIQAKPVEQKQAAGKRAT</sequence>
<dbReference type="InParanoid" id="A0A2R6Q3J3"/>
<dbReference type="PANTHER" id="PTHR34798:SF2">
    <property type="entry name" value="PROTEIN TIME FOR COFFEE"/>
    <property type="match status" value="1"/>
</dbReference>
<feature type="region of interest" description="Disordered" evidence="1">
    <location>
        <begin position="1416"/>
        <end position="1474"/>
    </location>
</feature>
<feature type="region of interest" description="Disordered" evidence="1">
    <location>
        <begin position="1336"/>
        <end position="1381"/>
    </location>
</feature>
<feature type="compositionally biased region" description="Polar residues" evidence="1">
    <location>
        <begin position="283"/>
        <end position="297"/>
    </location>
</feature>
<evidence type="ECO:0000256" key="1">
    <source>
        <dbReference type="SAM" id="MobiDB-lite"/>
    </source>
</evidence>
<feature type="compositionally biased region" description="Polar residues" evidence="1">
    <location>
        <begin position="1219"/>
        <end position="1236"/>
    </location>
</feature>
<dbReference type="Gramene" id="PSS01448">
    <property type="protein sequence ID" value="PSS01448"/>
    <property type="gene ID" value="CEY00_Acc22805"/>
</dbReference>
<feature type="region of interest" description="Disordered" evidence="1">
    <location>
        <begin position="500"/>
        <end position="541"/>
    </location>
</feature>
<feature type="compositionally biased region" description="Basic and acidic residues" evidence="1">
    <location>
        <begin position="361"/>
        <end position="381"/>
    </location>
</feature>
<dbReference type="GO" id="GO:0005634">
    <property type="term" value="C:nucleus"/>
    <property type="evidence" value="ECO:0007669"/>
    <property type="project" value="TreeGrafter"/>
</dbReference>
<feature type="region of interest" description="Disordered" evidence="1">
    <location>
        <begin position="731"/>
        <end position="750"/>
    </location>
</feature>
<organism evidence="2 3">
    <name type="scientific">Actinidia chinensis var. chinensis</name>
    <name type="common">Chinese soft-hair kiwi</name>
    <dbReference type="NCBI Taxonomy" id="1590841"/>
    <lineage>
        <taxon>Eukaryota</taxon>
        <taxon>Viridiplantae</taxon>
        <taxon>Streptophyta</taxon>
        <taxon>Embryophyta</taxon>
        <taxon>Tracheophyta</taxon>
        <taxon>Spermatophyta</taxon>
        <taxon>Magnoliopsida</taxon>
        <taxon>eudicotyledons</taxon>
        <taxon>Gunneridae</taxon>
        <taxon>Pentapetalae</taxon>
        <taxon>asterids</taxon>
        <taxon>Ericales</taxon>
        <taxon>Actinidiaceae</taxon>
        <taxon>Actinidia</taxon>
    </lineage>
</organism>
<dbReference type="Proteomes" id="UP000241394">
    <property type="component" value="Chromosome LG20"/>
</dbReference>
<dbReference type="OMA" id="DKSGHAG"/>
<reference evidence="3" key="2">
    <citation type="journal article" date="2018" name="BMC Genomics">
        <title>A manually annotated Actinidia chinensis var. chinensis (kiwifruit) genome highlights the challenges associated with draft genomes and gene prediction in plants.</title>
        <authorList>
            <person name="Pilkington S.M."/>
            <person name="Crowhurst R."/>
            <person name="Hilario E."/>
            <person name="Nardozza S."/>
            <person name="Fraser L."/>
            <person name="Peng Y."/>
            <person name="Gunaseelan K."/>
            <person name="Simpson R."/>
            <person name="Tahir J."/>
            <person name="Deroles S.C."/>
            <person name="Templeton K."/>
            <person name="Luo Z."/>
            <person name="Davy M."/>
            <person name="Cheng C."/>
            <person name="McNeilage M."/>
            <person name="Scaglione D."/>
            <person name="Liu Y."/>
            <person name="Zhang Q."/>
            <person name="Datson P."/>
            <person name="De Silva N."/>
            <person name="Gardiner S.E."/>
            <person name="Bassett H."/>
            <person name="Chagne D."/>
            <person name="McCallum J."/>
            <person name="Dzierzon H."/>
            <person name="Deng C."/>
            <person name="Wang Y.Y."/>
            <person name="Barron L."/>
            <person name="Manako K."/>
            <person name="Bowen J."/>
            <person name="Foster T.M."/>
            <person name="Erridge Z.A."/>
            <person name="Tiffin H."/>
            <person name="Waite C.N."/>
            <person name="Davies K.M."/>
            <person name="Grierson E.P."/>
            <person name="Laing W.A."/>
            <person name="Kirk R."/>
            <person name="Chen X."/>
            <person name="Wood M."/>
            <person name="Montefiori M."/>
            <person name="Brummell D.A."/>
            <person name="Schwinn K.E."/>
            <person name="Catanach A."/>
            <person name="Fullerton C."/>
            <person name="Li D."/>
            <person name="Meiyalaghan S."/>
            <person name="Nieuwenhuizen N."/>
            <person name="Read N."/>
            <person name="Prakash R."/>
            <person name="Hunter D."/>
            <person name="Zhang H."/>
            <person name="McKenzie M."/>
            <person name="Knabel M."/>
            <person name="Harris A."/>
            <person name="Allan A.C."/>
            <person name="Gleave A."/>
            <person name="Chen A."/>
            <person name="Janssen B.J."/>
            <person name="Plunkett B."/>
            <person name="Ampomah-Dwamena C."/>
            <person name="Voogd C."/>
            <person name="Leif D."/>
            <person name="Lafferty D."/>
            <person name="Souleyre E.J.F."/>
            <person name="Varkonyi-Gasic E."/>
            <person name="Gambi F."/>
            <person name="Hanley J."/>
            <person name="Yao J.L."/>
            <person name="Cheung J."/>
            <person name="David K.M."/>
            <person name="Warren B."/>
            <person name="Marsh K."/>
            <person name="Snowden K.C."/>
            <person name="Lin-Wang K."/>
            <person name="Brian L."/>
            <person name="Martinez-Sanchez M."/>
            <person name="Wang M."/>
            <person name="Ileperuma N."/>
            <person name="Macnee N."/>
            <person name="Campin R."/>
            <person name="McAtee P."/>
            <person name="Drummond R.S.M."/>
            <person name="Espley R.V."/>
            <person name="Ireland H.S."/>
            <person name="Wu R."/>
            <person name="Atkinson R.G."/>
            <person name="Karunairetnam S."/>
            <person name="Bulley S."/>
            <person name="Chunkath S."/>
            <person name="Hanley Z."/>
            <person name="Storey R."/>
            <person name="Thrimawithana A.H."/>
            <person name="Thomson S."/>
            <person name="David C."/>
            <person name="Testolin R."/>
            <person name="Huang H."/>
            <person name="Hellens R.P."/>
            <person name="Schaffer R.J."/>
        </authorList>
    </citation>
    <scope>NUCLEOTIDE SEQUENCE [LARGE SCALE GENOMIC DNA]</scope>
    <source>
        <strain evidence="3">cv. Red5</strain>
    </source>
</reference>
<feature type="compositionally biased region" description="Polar residues" evidence="1">
    <location>
        <begin position="1339"/>
        <end position="1353"/>
    </location>
</feature>
<comment type="caution">
    <text evidence="2">The sequence shown here is derived from an EMBL/GenBank/DDBJ whole genome shotgun (WGS) entry which is preliminary data.</text>
</comment>
<feature type="compositionally biased region" description="Low complexity" evidence="1">
    <location>
        <begin position="147"/>
        <end position="162"/>
    </location>
</feature>
<dbReference type="GO" id="GO:0042752">
    <property type="term" value="P:regulation of circadian rhythm"/>
    <property type="evidence" value="ECO:0007669"/>
    <property type="project" value="InterPro"/>
</dbReference>
<dbReference type="STRING" id="1590841.A0A2R6Q3J3"/>
<protein>
    <submittedName>
        <fullName evidence="2">Protein TIME FOR COFFEE like</fullName>
    </submittedName>
</protein>
<reference evidence="2 3" key="1">
    <citation type="submission" date="2017-07" db="EMBL/GenBank/DDBJ databases">
        <title>An improved, manually edited Actinidia chinensis var. chinensis (kiwifruit) genome highlights the challenges associated with draft genomes and gene prediction in plants.</title>
        <authorList>
            <person name="Pilkington S."/>
            <person name="Crowhurst R."/>
            <person name="Hilario E."/>
            <person name="Nardozza S."/>
            <person name="Fraser L."/>
            <person name="Peng Y."/>
            <person name="Gunaseelan K."/>
            <person name="Simpson R."/>
            <person name="Tahir J."/>
            <person name="Deroles S."/>
            <person name="Templeton K."/>
            <person name="Luo Z."/>
            <person name="Davy M."/>
            <person name="Cheng C."/>
            <person name="Mcneilage M."/>
            <person name="Scaglione D."/>
            <person name="Liu Y."/>
            <person name="Zhang Q."/>
            <person name="Datson P."/>
            <person name="De Silva N."/>
            <person name="Gardiner S."/>
            <person name="Bassett H."/>
            <person name="Chagne D."/>
            <person name="Mccallum J."/>
            <person name="Dzierzon H."/>
            <person name="Deng C."/>
            <person name="Wang Y.-Y."/>
            <person name="Barron N."/>
            <person name="Manako K."/>
            <person name="Bowen J."/>
            <person name="Foster T."/>
            <person name="Erridge Z."/>
            <person name="Tiffin H."/>
            <person name="Waite C."/>
            <person name="Davies K."/>
            <person name="Grierson E."/>
            <person name="Laing W."/>
            <person name="Kirk R."/>
            <person name="Chen X."/>
            <person name="Wood M."/>
            <person name="Montefiori M."/>
            <person name="Brummell D."/>
            <person name="Schwinn K."/>
            <person name="Catanach A."/>
            <person name="Fullerton C."/>
            <person name="Li D."/>
            <person name="Meiyalaghan S."/>
            <person name="Nieuwenhuizen N."/>
            <person name="Read N."/>
            <person name="Prakash R."/>
            <person name="Hunter D."/>
            <person name="Zhang H."/>
            <person name="Mckenzie M."/>
            <person name="Knabel M."/>
            <person name="Harris A."/>
            <person name="Allan A."/>
            <person name="Chen A."/>
            <person name="Janssen B."/>
            <person name="Plunkett B."/>
            <person name="Dwamena C."/>
            <person name="Voogd C."/>
            <person name="Leif D."/>
            <person name="Lafferty D."/>
            <person name="Souleyre E."/>
            <person name="Varkonyi-Gasic E."/>
            <person name="Gambi F."/>
            <person name="Hanley J."/>
            <person name="Yao J.-L."/>
            <person name="Cheung J."/>
            <person name="David K."/>
            <person name="Warren B."/>
            <person name="Marsh K."/>
            <person name="Snowden K."/>
            <person name="Lin-Wang K."/>
            <person name="Brian L."/>
            <person name="Martinez-Sanchez M."/>
            <person name="Wang M."/>
            <person name="Ileperuma N."/>
            <person name="Macnee N."/>
            <person name="Campin R."/>
            <person name="Mcatee P."/>
            <person name="Drummond R."/>
            <person name="Espley R."/>
            <person name="Ireland H."/>
            <person name="Wu R."/>
            <person name="Atkinson R."/>
            <person name="Karunairetnam S."/>
            <person name="Bulley S."/>
            <person name="Chunkath S."/>
            <person name="Hanley Z."/>
            <person name="Storey R."/>
            <person name="Thrimawithana A."/>
            <person name="Thomson S."/>
            <person name="David C."/>
            <person name="Testolin R."/>
        </authorList>
    </citation>
    <scope>NUCLEOTIDE SEQUENCE [LARGE SCALE GENOMIC DNA]</scope>
    <source>
        <strain evidence="3">cv. Red5</strain>
        <tissue evidence="2">Young leaf</tissue>
    </source>
</reference>
<feature type="compositionally biased region" description="Low complexity" evidence="1">
    <location>
        <begin position="255"/>
        <end position="269"/>
    </location>
</feature>
<evidence type="ECO:0000313" key="3">
    <source>
        <dbReference type="Proteomes" id="UP000241394"/>
    </source>
</evidence>
<name>A0A2R6Q3J3_ACTCC</name>
<feature type="compositionally biased region" description="Polar residues" evidence="1">
    <location>
        <begin position="1426"/>
        <end position="1440"/>
    </location>
</feature>
<feature type="compositionally biased region" description="Low complexity" evidence="1">
    <location>
        <begin position="1186"/>
        <end position="1218"/>
    </location>
</feature>
<feature type="compositionally biased region" description="Low complexity" evidence="1">
    <location>
        <begin position="740"/>
        <end position="750"/>
    </location>
</feature>
<feature type="compositionally biased region" description="Basic and acidic residues" evidence="1">
    <location>
        <begin position="35"/>
        <end position="49"/>
    </location>
</feature>